<name>A0A392RI41_9FABA</name>
<evidence type="ECO:0000256" key="1">
    <source>
        <dbReference type="SAM" id="MobiDB-lite"/>
    </source>
</evidence>
<feature type="compositionally biased region" description="Basic and acidic residues" evidence="1">
    <location>
        <begin position="9"/>
        <end position="20"/>
    </location>
</feature>
<feature type="compositionally biased region" description="Basic and acidic residues" evidence="1">
    <location>
        <begin position="46"/>
        <end position="56"/>
    </location>
</feature>
<accession>A0A392RI41</accession>
<comment type="caution">
    <text evidence="2">The sequence shown here is derived from an EMBL/GenBank/DDBJ whole genome shotgun (WGS) entry which is preliminary data.</text>
</comment>
<feature type="region of interest" description="Disordered" evidence="1">
    <location>
        <begin position="1"/>
        <end position="62"/>
    </location>
</feature>
<keyword evidence="3" id="KW-1185">Reference proteome</keyword>
<sequence>MESGFTQPEIEKIRSNEKGLGKSKASIKTVDQAISDAGASIQPSELKPREVKEETKVTSFSE</sequence>
<organism evidence="2 3">
    <name type="scientific">Trifolium medium</name>
    <dbReference type="NCBI Taxonomy" id="97028"/>
    <lineage>
        <taxon>Eukaryota</taxon>
        <taxon>Viridiplantae</taxon>
        <taxon>Streptophyta</taxon>
        <taxon>Embryophyta</taxon>
        <taxon>Tracheophyta</taxon>
        <taxon>Spermatophyta</taxon>
        <taxon>Magnoliopsida</taxon>
        <taxon>eudicotyledons</taxon>
        <taxon>Gunneridae</taxon>
        <taxon>Pentapetalae</taxon>
        <taxon>rosids</taxon>
        <taxon>fabids</taxon>
        <taxon>Fabales</taxon>
        <taxon>Fabaceae</taxon>
        <taxon>Papilionoideae</taxon>
        <taxon>50 kb inversion clade</taxon>
        <taxon>NPAAA clade</taxon>
        <taxon>Hologalegina</taxon>
        <taxon>IRL clade</taxon>
        <taxon>Trifolieae</taxon>
        <taxon>Trifolium</taxon>
    </lineage>
</organism>
<protein>
    <submittedName>
        <fullName evidence="2">Uncharacterized protein</fullName>
    </submittedName>
</protein>
<dbReference type="Proteomes" id="UP000265520">
    <property type="component" value="Unassembled WGS sequence"/>
</dbReference>
<reference evidence="2 3" key="1">
    <citation type="journal article" date="2018" name="Front. Plant Sci.">
        <title>Red Clover (Trifolium pratense) and Zigzag Clover (T. medium) - A Picture of Genomic Similarities and Differences.</title>
        <authorList>
            <person name="Dluhosova J."/>
            <person name="Istvanek J."/>
            <person name="Nedelnik J."/>
            <person name="Repkova J."/>
        </authorList>
    </citation>
    <scope>NUCLEOTIDE SEQUENCE [LARGE SCALE GENOMIC DNA]</scope>
    <source>
        <strain evidence="3">cv. 10/8</strain>
        <tissue evidence="2">Leaf</tissue>
    </source>
</reference>
<evidence type="ECO:0000313" key="3">
    <source>
        <dbReference type="Proteomes" id="UP000265520"/>
    </source>
</evidence>
<proteinExistence type="predicted"/>
<dbReference type="EMBL" id="LXQA010223855">
    <property type="protein sequence ID" value="MCI35486.1"/>
    <property type="molecule type" value="Genomic_DNA"/>
</dbReference>
<dbReference type="AlphaFoldDB" id="A0A392RI41"/>
<evidence type="ECO:0000313" key="2">
    <source>
        <dbReference type="EMBL" id="MCI35486.1"/>
    </source>
</evidence>